<reference evidence="2" key="1">
    <citation type="submission" date="2015-11" db="EMBL/GenBank/DDBJ databases">
        <title>De novo transcriptome assembly of four potential Pierce s Disease insect vectors from Arizona vineyards.</title>
        <authorList>
            <person name="Tassone E.E."/>
        </authorList>
    </citation>
    <scope>NUCLEOTIDE SEQUENCE</scope>
</reference>
<dbReference type="EMBL" id="GEBQ01005109">
    <property type="protein sequence ID" value="JAT34868.1"/>
    <property type="molecule type" value="Transcribed_RNA"/>
</dbReference>
<sequence>VVVTRHLHRPASAMGSLRDQLYRELWRKSEEKRLQESVTIWETLLYSCLVCIVIFFVVIFCFCCVVQLRKSLEKRKANNKHQVPGNDVEAHPLQTKVPVHRQMNAPDEDKLSPERLKSINSVDILEVQSLLEGTRKSISKIPKKKTILFKNKSAPKVKIFSEIGENEKQYKNSSECRFFSYAQKGPTKDNVQKIIQQLVVKFENENLQKESK</sequence>
<protein>
    <submittedName>
        <fullName evidence="2">Uncharacterized protein</fullName>
    </submittedName>
</protein>
<keyword evidence="1" id="KW-0812">Transmembrane</keyword>
<feature type="non-terminal residue" evidence="2">
    <location>
        <position position="1"/>
    </location>
</feature>
<evidence type="ECO:0000256" key="1">
    <source>
        <dbReference type="SAM" id="Phobius"/>
    </source>
</evidence>
<accession>A0A1B6MFZ3</accession>
<evidence type="ECO:0000313" key="2">
    <source>
        <dbReference type="EMBL" id="JAT34868.1"/>
    </source>
</evidence>
<keyword evidence="1" id="KW-0472">Membrane</keyword>
<name>A0A1B6MFZ3_9HEMI</name>
<feature type="transmembrane region" description="Helical" evidence="1">
    <location>
        <begin position="44"/>
        <end position="66"/>
    </location>
</feature>
<keyword evidence="1" id="KW-1133">Transmembrane helix</keyword>
<dbReference type="AlphaFoldDB" id="A0A1B6MFZ3"/>
<organism evidence="2">
    <name type="scientific">Graphocephala atropunctata</name>
    <dbReference type="NCBI Taxonomy" id="36148"/>
    <lineage>
        <taxon>Eukaryota</taxon>
        <taxon>Metazoa</taxon>
        <taxon>Ecdysozoa</taxon>
        <taxon>Arthropoda</taxon>
        <taxon>Hexapoda</taxon>
        <taxon>Insecta</taxon>
        <taxon>Pterygota</taxon>
        <taxon>Neoptera</taxon>
        <taxon>Paraneoptera</taxon>
        <taxon>Hemiptera</taxon>
        <taxon>Auchenorrhyncha</taxon>
        <taxon>Membracoidea</taxon>
        <taxon>Cicadellidae</taxon>
        <taxon>Cicadellinae</taxon>
        <taxon>Cicadellini</taxon>
        <taxon>Graphocephala</taxon>
    </lineage>
</organism>
<gene>
    <name evidence="2" type="ORF">g.4725</name>
</gene>
<proteinExistence type="predicted"/>